<keyword evidence="6" id="KW-1185">Reference proteome</keyword>
<gene>
    <name evidence="5" type="ORF">QN277_020728</name>
</gene>
<feature type="region of interest" description="Disordered" evidence="3">
    <location>
        <begin position="114"/>
        <end position="158"/>
    </location>
</feature>
<evidence type="ECO:0000313" key="5">
    <source>
        <dbReference type="EMBL" id="KAK4272137.1"/>
    </source>
</evidence>
<dbReference type="Pfam" id="PF17035">
    <property type="entry name" value="BET"/>
    <property type="match status" value="1"/>
</dbReference>
<evidence type="ECO:0000313" key="6">
    <source>
        <dbReference type="Proteomes" id="UP001293593"/>
    </source>
</evidence>
<comment type="caution">
    <text evidence="5">The sequence shown here is derived from an EMBL/GenBank/DDBJ whole genome shotgun (WGS) entry which is preliminary data.</text>
</comment>
<feature type="compositionally biased region" description="Polar residues" evidence="3">
    <location>
        <begin position="138"/>
        <end position="152"/>
    </location>
</feature>
<protein>
    <recommendedName>
        <fullName evidence="4">NET domain-containing protein</fullName>
    </recommendedName>
</protein>
<evidence type="ECO:0000259" key="4">
    <source>
        <dbReference type="PROSITE" id="PS51525"/>
    </source>
</evidence>
<feature type="region of interest" description="Disordered" evidence="3">
    <location>
        <begin position="1"/>
        <end position="75"/>
    </location>
</feature>
<feature type="domain" description="NET" evidence="4">
    <location>
        <begin position="201"/>
        <end position="282"/>
    </location>
</feature>
<dbReference type="PROSITE" id="PS51525">
    <property type="entry name" value="NET"/>
    <property type="match status" value="1"/>
</dbReference>
<evidence type="ECO:0000256" key="3">
    <source>
        <dbReference type="SAM" id="MobiDB-lite"/>
    </source>
</evidence>
<dbReference type="AlphaFoldDB" id="A0AAE1MLB6"/>
<accession>A0AAE1MLB6</accession>
<evidence type="ECO:0000256" key="1">
    <source>
        <dbReference type="ARBA" id="ARBA00023015"/>
    </source>
</evidence>
<dbReference type="Proteomes" id="UP001293593">
    <property type="component" value="Unassembled WGS sequence"/>
</dbReference>
<keyword evidence="2" id="KW-0804">Transcription</keyword>
<dbReference type="EMBL" id="JAWXYG010000005">
    <property type="protein sequence ID" value="KAK4272137.1"/>
    <property type="molecule type" value="Genomic_DNA"/>
</dbReference>
<organism evidence="5 6">
    <name type="scientific">Acacia crassicarpa</name>
    <name type="common">northern wattle</name>
    <dbReference type="NCBI Taxonomy" id="499986"/>
    <lineage>
        <taxon>Eukaryota</taxon>
        <taxon>Viridiplantae</taxon>
        <taxon>Streptophyta</taxon>
        <taxon>Embryophyta</taxon>
        <taxon>Tracheophyta</taxon>
        <taxon>Spermatophyta</taxon>
        <taxon>Magnoliopsida</taxon>
        <taxon>eudicotyledons</taxon>
        <taxon>Gunneridae</taxon>
        <taxon>Pentapetalae</taxon>
        <taxon>rosids</taxon>
        <taxon>fabids</taxon>
        <taxon>Fabales</taxon>
        <taxon>Fabaceae</taxon>
        <taxon>Caesalpinioideae</taxon>
        <taxon>mimosoid clade</taxon>
        <taxon>Acacieae</taxon>
        <taxon>Acacia</taxon>
    </lineage>
</organism>
<evidence type="ECO:0000256" key="2">
    <source>
        <dbReference type="ARBA" id="ARBA00023163"/>
    </source>
</evidence>
<feature type="compositionally biased region" description="Polar residues" evidence="3">
    <location>
        <begin position="32"/>
        <end position="57"/>
    </location>
</feature>
<name>A0AAE1MLB6_9FABA</name>
<dbReference type="InterPro" id="IPR027353">
    <property type="entry name" value="NET_dom"/>
</dbReference>
<dbReference type="Gene3D" id="1.20.1270.220">
    <property type="match status" value="1"/>
</dbReference>
<dbReference type="PANTHER" id="PTHR45926">
    <property type="entry name" value="OSJNBA0053K19.4 PROTEIN"/>
    <property type="match status" value="1"/>
</dbReference>
<keyword evidence="1" id="KW-0805">Transcription regulation</keyword>
<dbReference type="InterPro" id="IPR038336">
    <property type="entry name" value="NET_sf"/>
</dbReference>
<proteinExistence type="predicted"/>
<reference evidence="5" key="1">
    <citation type="submission" date="2023-10" db="EMBL/GenBank/DDBJ databases">
        <title>Chromosome-level genome of the transformable northern wattle, Acacia crassicarpa.</title>
        <authorList>
            <person name="Massaro I."/>
            <person name="Sinha N.R."/>
            <person name="Poethig S."/>
            <person name="Leichty A.R."/>
        </authorList>
    </citation>
    <scope>NUCLEOTIDE SEQUENCE</scope>
    <source>
        <strain evidence="5">Acra3RX</strain>
        <tissue evidence="5">Leaf</tissue>
    </source>
</reference>
<sequence length="296" mass="33301">MPNPSRSFGASDKHQGPGPNYFGYYSHEVVNLLSQDENNLQSASQTSPQKSSGQDNGKSPYEHRNSSGSLNGDVSDFKKERLRSLLRQSATDLSSEVNEMLEPVLGLRRLHSRLKGEKHSSSDAVAVPDDDAAEVPSKQQKGDGNQLGPNTSLEDKSKEVNDDLRFLLESDQVLVDEMVKKHADWLSGRLGYMEQQLELILNAVTSTCRPMTIDEKQQLRKQIQMLPPRNVDRVVEIISQSKPVEEQPCDELHVDLEKEDNITLWRLYYYVKAVERARTLVCSQSNDTNSCTLKKA</sequence>